<keyword evidence="2" id="KW-1185">Reference proteome</keyword>
<organism evidence="1 2">
    <name type="scientific">Sphaerobolus stellatus (strain SS14)</name>
    <dbReference type="NCBI Taxonomy" id="990650"/>
    <lineage>
        <taxon>Eukaryota</taxon>
        <taxon>Fungi</taxon>
        <taxon>Dikarya</taxon>
        <taxon>Basidiomycota</taxon>
        <taxon>Agaricomycotina</taxon>
        <taxon>Agaricomycetes</taxon>
        <taxon>Phallomycetidae</taxon>
        <taxon>Geastrales</taxon>
        <taxon>Sphaerobolaceae</taxon>
        <taxon>Sphaerobolus</taxon>
    </lineage>
</organism>
<dbReference type="Proteomes" id="UP000054279">
    <property type="component" value="Unassembled WGS sequence"/>
</dbReference>
<accession>A0A0C9VE56</accession>
<proteinExistence type="predicted"/>
<protein>
    <submittedName>
        <fullName evidence="1">Uncharacterized protein</fullName>
    </submittedName>
</protein>
<reference evidence="1 2" key="1">
    <citation type="submission" date="2014-06" db="EMBL/GenBank/DDBJ databases">
        <title>Evolutionary Origins and Diversification of the Mycorrhizal Mutualists.</title>
        <authorList>
            <consortium name="DOE Joint Genome Institute"/>
            <consortium name="Mycorrhizal Genomics Consortium"/>
            <person name="Kohler A."/>
            <person name="Kuo A."/>
            <person name="Nagy L.G."/>
            <person name="Floudas D."/>
            <person name="Copeland A."/>
            <person name="Barry K.W."/>
            <person name="Cichocki N."/>
            <person name="Veneault-Fourrey C."/>
            <person name="LaButti K."/>
            <person name="Lindquist E.A."/>
            <person name="Lipzen A."/>
            <person name="Lundell T."/>
            <person name="Morin E."/>
            <person name="Murat C."/>
            <person name="Riley R."/>
            <person name="Ohm R."/>
            <person name="Sun H."/>
            <person name="Tunlid A."/>
            <person name="Henrissat B."/>
            <person name="Grigoriev I.V."/>
            <person name="Hibbett D.S."/>
            <person name="Martin F."/>
        </authorList>
    </citation>
    <scope>NUCLEOTIDE SEQUENCE [LARGE SCALE GENOMIC DNA]</scope>
    <source>
        <strain evidence="1 2">SS14</strain>
    </source>
</reference>
<dbReference type="EMBL" id="KN837184">
    <property type="protein sequence ID" value="KIJ35840.1"/>
    <property type="molecule type" value="Genomic_DNA"/>
</dbReference>
<dbReference type="AlphaFoldDB" id="A0A0C9VE56"/>
<sequence>MQHHEESQPPTLLDLHASLATSDYWCTELLINILRQEHFPCDTGFEAVVQLVKGESTLQQEDCYVHSAEEYDIR</sequence>
<gene>
    <name evidence="1" type="ORF">M422DRAFT_261791</name>
</gene>
<name>A0A0C9VE56_SPHS4</name>
<dbReference type="HOGENOM" id="CLU_2689395_0_0_1"/>
<evidence type="ECO:0000313" key="1">
    <source>
        <dbReference type="EMBL" id="KIJ35840.1"/>
    </source>
</evidence>
<evidence type="ECO:0000313" key="2">
    <source>
        <dbReference type="Proteomes" id="UP000054279"/>
    </source>
</evidence>